<dbReference type="Proteomes" id="UP000054321">
    <property type="component" value="Unassembled WGS sequence"/>
</dbReference>
<feature type="region of interest" description="Disordered" evidence="1">
    <location>
        <begin position="1"/>
        <end position="84"/>
    </location>
</feature>
<evidence type="ECO:0000256" key="1">
    <source>
        <dbReference type="SAM" id="MobiDB-lite"/>
    </source>
</evidence>
<evidence type="ECO:0000313" key="2">
    <source>
        <dbReference type="EMBL" id="KIN01979.1"/>
    </source>
</evidence>
<gene>
    <name evidence="2" type="ORF">OIDMADRAFT_18762</name>
</gene>
<feature type="compositionally biased region" description="Pro residues" evidence="1">
    <location>
        <begin position="15"/>
        <end position="24"/>
    </location>
</feature>
<feature type="compositionally biased region" description="Polar residues" evidence="1">
    <location>
        <begin position="61"/>
        <end position="79"/>
    </location>
</feature>
<dbReference type="AlphaFoldDB" id="A0A0C3CSH8"/>
<reference evidence="2 3" key="1">
    <citation type="submission" date="2014-04" db="EMBL/GenBank/DDBJ databases">
        <authorList>
            <consortium name="DOE Joint Genome Institute"/>
            <person name="Kuo A."/>
            <person name="Martino E."/>
            <person name="Perotto S."/>
            <person name="Kohler A."/>
            <person name="Nagy L.G."/>
            <person name="Floudas D."/>
            <person name="Copeland A."/>
            <person name="Barry K.W."/>
            <person name="Cichocki N."/>
            <person name="Veneault-Fourrey C."/>
            <person name="LaButti K."/>
            <person name="Lindquist E.A."/>
            <person name="Lipzen A."/>
            <person name="Lundell T."/>
            <person name="Morin E."/>
            <person name="Murat C."/>
            <person name="Sun H."/>
            <person name="Tunlid A."/>
            <person name="Henrissat B."/>
            <person name="Grigoriev I.V."/>
            <person name="Hibbett D.S."/>
            <person name="Martin F."/>
            <person name="Nordberg H.P."/>
            <person name="Cantor M.N."/>
            <person name="Hua S.X."/>
        </authorList>
    </citation>
    <scope>NUCLEOTIDE SEQUENCE [LARGE SCALE GENOMIC DNA]</scope>
    <source>
        <strain evidence="2 3">Zn</strain>
    </source>
</reference>
<dbReference type="HOGENOM" id="CLU_1807607_0_0_1"/>
<sequence length="129" mass="13694">MQAAIRAAGQASPVSVPPPPPNAPPSLSVSTSSAPLSAPPPPASRQQTHAQPQTRPMLDPSSYTLSSNGTSKNPSPSRNADSRRLIINDTRWKFQDESILPKPREFIGGSKRYRAGRGSSVPLDLGTLE</sequence>
<evidence type="ECO:0000313" key="3">
    <source>
        <dbReference type="Proteomes" id="UP000054321"/>
    </source>
</evidence>
<feature type="compositionally biased region" description="Polar residues" evidence="1">
    <location>
        <begin position="45"/>
        <end position="54"/>
    </location>
</feature>
<dbReference type="STRING" id="913774.A0A0C3CSH8"/>
<dbReference type="InParanoid" id="A0A0C3CSH8"/>
<proteinExistence type="predicted"/>
<reference evidence="3" key="2">
    <citation type="submission" date="2015-01" db="EMBL/GenBank/DDBJ databases">
        <title>Evolutionary Origins and Diversification of the Mycorrhizal Mutualists.</title>
        <authorList>
            <consortium name="DOE Joint Genome Institute"/>
            <consortium name="Mycorrhizal Genomics Consortium"/>
            <person name="Kohler A."/>
            <person name="Kuo A."/>
            <person name="Nagy L.G."/>
            <person name="Floudas D."/>
            <person name="Copeland A."/>
            <person name="Barry K.W."/>
            <person name="Cichocki N."/>
            <person name="Veneault-Fourrey C."/>
            <person name="LaButti K."/>
            <person name="Lindquist E.A."/>
            <person name="Lipzen A."/>
            <person name="Lundell T."/>
            <person name="Morin E."/>
            <person name="Murat C."/>
            <person name="Riley R."/>
            <person name="Ohm R."/>
            <person name="Sun H."/>
            <person name="Tunlid A."/>
            <person name="Henrissat B."/>
            <person name="Grigoriev I.V."/>
            <person name="Hibbett D.S."/>
            <person name="Martin F."/>
        </authorList>
    </citation>
    <scope>NUCLEOTIDE SEQUENCE [LARGE SCALE GENOMIC DNA]</scope>
    <source>
        <strain evidence="3">Zn</strain>
    </source>
</reference>
<feature type="non-terminal residue" evidence="2">
    <location>
        <position position="1"/>
    </location>
</feature>
<organism evidence="2 3">
    <name type="scientific">Oidiodendron maius (strain Zn)</name>
    <dbReference type="NCBI Taxonomy" id="913774"/>
    <lineage>
        <taxon>Eukaryota</taxon>
        <taxon>Fungi</taxon>
        <taxon>Dikarya</taxon>
        <taxon>Ascomycota</taxon>
        <taxon>Pezizomycotina</taxon>
        <taxon>Leotiomycetes</taxon>
        <taxon>Leotiomycetes incertae sedis</taxon>
        <taxon>Myxotrichaceae</taxon>
        <taxon>Oidiodendron</taxon>
    </lineage>
</organism>
<feature type="compositionally biased region" description="Low complexity" evidence="1">
    <location>
        <begin position="25"/>
        <end position="36"/>
    </location>
</feature>
<name>A0A0C3CSH8_OIDMZ</name>
<feature type="region of interest" description="Disordered" evidence="1">
    <location>
        <begin position="109"/>
        <end position="129"/>
    </location>
</feature>
<accession>A0A0C3CSH8</accession>
<dbReference type="EMBL" id="KN832875">
    <property type="protein sequence ID" value="KIN01979.1"/>
    <property type="molecule type" value="Genomic_DNA"/>
</dbReference>
<dbReference type="OrthoDB" id="2430277at2759"/>
<keyword evidence="3" id="KW-1185">Reference proteome</keyword>
<protein>
    <submittedName>
        <fullName evidence="2">Uncharacterized protein</fullName>
    </submittedName>
</protein>